<protein>
    <submittedName>
        <fullName evidence="1">Uncharacterized protein</fullName>
    </submittedName>
</protein>
<evidence type="ECO:0000313" key="1">
    <source>
        <dbReference type="EMBL" id="UUX93529.1"/>
    </source>
</evidence>
<dbReference type="KEGG" id="mend:L6E24_05280"/>
<proteinExistence type="predicted"/>
<sequence>MDSGTKDRKSEFGNIQVSEVIFSRHDVGKLSRNIEFSVKWDDEDGEFILFSEEFNMQVNAPTLKQGMLGINDNFRFLYDNYLSGNGDNLTEDEVLLKDRLAELFNCKSGVKY</sequence>
<accession>A0A9E7PNH2</accession>
<dbReference type="GeneID" id="74307087"/>
<name>A0A9E7PNH2_9EURY</name>
<dbReference type="Proteomes" id="UP001060368">
    <property type="component" value="Chromosome"/>
</dbReference>
<evidence type="ECO:0000313" key="2">
    <source>
        <dbReference type="Proteomes" id="UP001060368"/>
    </source>
</evidence>
<reference evidence="1" key="1">
    <citation type="submission" date="2022-04" db="EMBL/GenBank/DDBJ databases">
        <title>Complete genome of Methanoplanus endosymbiosus DSM 3599.</title>
        <authorList>
            <person name="Chen S.-C."/>
            <person name="You Y.-T."/>
            <person name="Zhou Y.-Z."/>
            <person name="Lai M.-C."/>
        </authorList>
    </citation>
    <scope>NUCLEOTIDE SEQUENCE</scope>
    <source>
        <strain evidence="1">DSM 3599</strain>
    </source>
</reference>
<dbReference type="RefSeq" id="WP_257743667.1">
    <property type="nucleotide sequence ID" value="NZ_CP096115.1"/>
</dbReference>
<organism evidence="1 2">
    <name type="scientific">Methanoplanus endosymbiosus</name>
    <dbReference type="NCBI Taxonomy" id="33865"/>
    <lineage>
        <taxon>Archaea</taxon>
        <taxon>Methanobacteriati</taxon>
        <taxon>Methanobacteriota</taxon>
        <taxon>Stenosarchaea group</taxon>
        <taxon>Methanomicrobia</taxon>
        <taxon>Methanomicrobiales</taxon>
        <taxon>Methanomicrobiaceae</taxon>
        <taxon>Methanoplanus</taxon>
    </lineage>
</organism>
<dbReference type="EMBL" id="CP096115">
    <property type="protein sequence ID" value="UUX93529.1"/>
    <property type="molecule type" value="Genomic_DNA"/>
</dbReference>
<gene>
    <name evidence="1" type="ORF">L6E24_05280</name>
</gene>
<keyword evidence="2" id="KW-1185">Reference proteome</keyword>
<dbReference type="AlphaFoldDB" id="A0A9E7PNH2"/>